<dbReference type="RefSeq" id="WP_171436804.1">
    <property type="nucleotide sequence ID" value="NZ_JABFJV010000162.1"/>
</dbReference>
<proteinExistence type="predicted"/>
<reference evidence="2 3" key="1">
    <citation type="submission" date="2020-05" db="EMBL/GenBank/DDBJ databases">
        <authorList>
            <person name="Whitworth D."/>
        </authorList>
    </citation>
    <scope>NUCLEOTIDE SEQUENCE [LARGE SCALE GENOMIC DNA]</scope>
    <source>
        <strain evidence="2 3">AB043B</strain>
    </source>
</reference>
<evidence type="ECO:0000313" key="3">
    <source>
        <dbReference type="Proteomes" id="UP000563426"/>
    </source>
</evidence>
<dbReference type="EMBL" id="JABFJV010000162">
    <property type="protein sequence ID" value="NOK36445.1"/>
    <property type="molecule type" value="Genomic_DNA"/>
</dbReference>
<accession>A0A7Y4KMH7</accession>
<evidence type="ECO:0000256" key="1">
    <source>
        <dbReference type="SAM" id="SignalP"/>
    </source>
</evidence>
<keyword evidence="1" id="KW-0732">Signal</keyword>
<protein>
    <recommendedName>
        <fullName evidence="4">DUF4360 domain-containing protein</fullName>
    </recommendedName>
</protein>
<name>A0A7Y4KMH7_9BACT</name>
<feature type="chain" id="PRO_5031390790" description="DUF4360 domain-containing protein" evidence="1">
    <location>
        <begin position="33"/>
        <end position="167"/>
    </location>
</feature>
<feature type="signal peptide" evidence="1">
    <location>
        <begin position="1"/>
        <end position="32"/>
    </location>
</feature>
<sequence>MIQVQIARMNLKLLIAAVSAAPLLLLAGSVEASGGSGGGGGTPPLTPAPCVQIEALNAGTKVSGVEELKFKATSCSSSRQTLQTTIADSAYRTLYPNISCGDAQYAGPTLTLAPGETVAFSINTRRGTCAIGASETHNVALTAWAPDGTALTTVYTSWYEASRAEGI</sequence>
<keyword evidence="3" id="KW-1185">Reference proteome</keyword>
<evidence type="ECO:0000313" key="2">
    <source>
        <dbReference type="EMBL" id="NOK36445.1"/>
    </source>
</evidence>
<dbReference type="AlphaFoldDB" id="A0A7Y4KMH7"/>
<comment type="caution">
    <text evidence="2">The sequence shown here is derived from an EMBL/GenBank/DDBJ whole genome shotgun (WGS) entry which is preliminary data.</text>
</comment>
<dbReference type="Proteomes" id="UP000563426">
    <property type="component" value="Unassembled WGS sequence"/>
</dbReference>
<gene>
    <name evidence="2" type="ORF">HMI49_24870</name>
</gene>
<evidence type="ECO:0008006" key="4">
    <source>
        <dbReference type="Google" id="ProtNLM"/>
    </source>
</evidence>
<organism evidence="2 3">
    <name type="scientific">Corallococcus exercitus</name>
    <dbReference type="NCBI Taxonomy" id="2316736"/>
    <lineage>
        <taxon>Bacteria</taxon>
        <taxon>Pseudomonadati</taxon>
        <taxon>Myxococcota</taxon>
        <taxon>Myxococcia</taxon>
        <taxon>Myxococcales</taxon>
        <taxon>Cystobacterineae</taxon>
        <taxon>Myxococcaceae</taxon>
        <taxon>Corallococcus</taxon>
    </lineage>
</organism>